<feature type="compositionally biased region" description="Polar residues" evidence="3">
    <location>
        <begin position="448"/>
        <end position="464"/>
    </location>
</feature>
<dbReference type="SUPFAM" id="SSF52058">
    <property type="entry name" value="L domain-like"/>
    <property type="match status" value="2"/>
</dbReference>
<dbReference type="PANTHER" id="PTHR24366:SF96">
    <property type="entry name" value="LEUCINE RICH REPEAT CONTAINING 53"/>
    <property type="match status" value="1"/>
</dbReference>
<dbReference type="PANTHER" id="PTHR24366">
    <property type="entry name" value="IG(IMMUNOGLOBULIN) AND LRR(LEUCINE RICH REPEAT) DOMAINS"/>
    <property type="match status" value="1"/>
</dbReference>
<feature type="region of interest" description="Disordered" evidence="3">
    <location>
        <begin position="448"/>
        <end position="474"/>
    </location>
</feature>
<dbReference type="Pfam" id="PF13855">
    <property type="entry name" value="LRR_8"/>
    <property type="match status" value="3"/>
</dbReference>
<dbReference type="PROSITE" id="PS51257">
    <property type="entry name" value="PROKAR_LIPOPROTEIN"/>
    <property type="match status" value="1"/>
</dbReference>
<evidence type="ECO:0000256" key="4">
    <source>
        <dbReference type="SAM" id="SignalP"/>
    </source>
</evidence>
<accession>A0A7E4W8Y4</accession>
<dbReference type="AlphaFoldDB" id="A0A7E4W8Y4"/>
<name>A0A7E4W8Y4_PANRE</name>
<dbReference type="Gene3D" id="3.80.10.10">
    <property type="entry name" value="Ribonuclease Inhibitor"/>
    <property type="match status" value="3"/>
</dbReference>
<keyword evidence="4" id="KW-0732">Signal</keyword>
<dbReference type="InterPro" id="IPR001611">
    <property type="entry name" value="Leu-rich_rpt"/>
</dbReference>
<dbReference type="FunFam" id="3.80.10.10:FF:001164">
    <property type="entry name" value="GH01279p"/>
    <property type="match status" value="1"/>
</dbReference>
<dbReference type="PROSITE" id="PS51450">
    <property type="entry name" value="LRR"/>
    <property type="match status" value="4"/>
</dbReference>
<keyword evidence="5" id="KW-1185">Reference proteome</keyword>
<feature type="chain" id="PRO_5028900821" evidence="4">
    <location>
        <begin position="17"/>
        <end position="474"/>
    </location>
</feature>
<proteinExistence type="predicted"/>
<organism evidence="5 6">
    <name type="scientific">Panagrellus redivivus</name>
    <name type="common">Microworm</name>
    <dbReference type="NCBI Taxonomy" id="6233"/>
    <lineage>
        <taxon>Eukaryota</taxon>
        <taxon>Metazoa</taxon>
        <taxon>Ecdysozoa</taxon>
        <taxon>Nematoda</taxon>
        <taxon>Chromadorea</taxon>
        <taxon>Rhabditida</taxon>
        <taxon>Tylenchina</taxon>
        <taxon>Panagrolaimomorpha</taxon>
        <taxon>Panagrolaimoidea</taxon>
        <taxon>Panagrolaimidae</taxon>
        <taxon>Panagrellus</taxon>
    </lineage>
</organism>
<sequence>MRELILMLAFAVTVFAYDCPGSGQLPSTCSCEETDHGIVAICNNASIAKVLSALEDKIVDILKIHKCNDSSTSMETAPVVYIRNLTITECDFRQVYIKNFEHLGTRLRLLNLENNTFHALPYFGQLHLLNKLEIGFNDLSTMTSDTFASMKRLKTLRMNNANLLLFPTAALNPLRNSLESLDLSRNLFKDVSVFTLSSFRLKFLDVSYNLLTSIKVPSFWEMSSLHELRLQGNQLTELVTIHNMANLTYLDLSNNNINKISDGFFEGIQSVQTVDLSSNAIVEIPILSALSNLTTLNLDQNHIESLGERTFDSNPKLTAISCRRNRISHISANTFTAANNSIKVLFLNNNTIHTVEKGAFGMLQNLTELGLSHNHRIELSNVSHPGLKQVFRLDIGSTNLKTLKKNDFDGMIKLEWLDVRNNSLERIEDGTFSEQMGTILISVASKQHSPTIARTSPSPTSTTIALPPATEQRP</sequence>
<dbReference type="WBParaSite" id="Pan_g8765.t1">
    <property type="protein sequence ID" value="Pan_g8765.t1"/>
    <property type="gene ID" value="Pan_g8765"/>
</dbReference>
<protein>
    <submittedName>
        <fullName evidence="6">LRRNT domain-containing protein</fullName>
    </submittedName>
</protein>
<keyword evidence="1" id="KW-0433">Leucine-rich repeat</keyword>
<reference evidence="5" key="1">
    <citation type="journal article" date="2013" name="Genetics">
        <title>The draft genome and transcriptome of Panagrellus redivivus are shaped by the harsh demands of a free-living lifestyle.</title>
        <authorList>
            <person name="Srinivasan J."/>
            <person name="Dillman A.R."/>
            <person name="Macchietto M.G."/>
            <person name="Heikkinen L."/>
            <person name="Lakso M."/>
            <person name="Fracchia K.M."/>
            <person name="Antoshechkin I."/>
            <person name="Mortazavi A."/>
            <person name="Wong G."/>
            <person name="Sternberg P.W."/>
        </authorList>
    </citation>
    <scope>NUCLEOTIDE SEQUENCE [LARGE SCALE GENOMIC DNA]</scope>
    <source>
        <strain evidence="5">MT8872</strain>
    </source>
</reference>
<dbReference type="SMART" id="SM00369">
    <property type="entry name" value="LRR_TYP"/>
    <property type="match status" value="9"/>
</dbReference>
<dbReference type="Proteomes" id="UP000492821">
    <property type="component" value="Unassembled WGS sequence"/>
</dbReference>
<evidence type="ECO:0000313" key="6">
    <source>
        <dbReference type="WBParaSite" id="Pan_g8765.t1"/>
    </source>
</evidence>
<evidence type="ECO:0000313" key="5">
    <source>
        <dbReference type="Proteomes" id="UP000492821"/>
    </source>
</evidence>
<evidence type="ECO:0000256" key="1">
    <source>
        <dbReference type="ARBA" id="ARBA00022614"/>
    </source>
</evidence>
<dbReference type="InterPro" id="IPR003591">
    <property type="entry name" value="Leu-rich_rpt_typical-subtyp"/>
</dbReference>
<evidence type="ECO:0000256" key="3">
    <source>
        <dbReference type="SAM" id="MobiDB-lite"/>
    </source>
</evidence>
<feature type="signal peptide" evidence="4">
    <location>
        <begin position="1"/>
        <end position="16"/>
    </location>
</feature>
<reference evidence="6" key="2">
    <citation type="submission" date="2020-10" db="UniProtKB">
        <authorList>
            <consortium name="WormBaseParasite"/>
        </authorList>
    </citation>
    <scope>IDENTIFICATION</scope>
</reference>
<evidence type="ECO:0000256" key="2">
    <source>
        <dbReference type="ARBA" id="ARBA00022737"/>
    </source>
</evidence>
<dbReference type="InterPro" id="IPR032675">
    <property type="entry name" value="LRR_dom_sf"/>
</dbReference>
<keyword evidence="2" id="KW-0677">Repeat</keyword>